<keyword evidence="6" id="KW-1185">Reference proteome</keyword>
<feature type="domain" description="HTH tetR-type" evidence="4">
    <location>
        <begin position="14"/>
        <end position="74"/>
    </location>
</feature>
<dbReference type="Gene3D" id="1.10.357.10">
    <property type="entry name" value="Tetracycline Repressor, domain 2"/>
    <property type="match status" value="1"/>
</dbReference>
<dbReference type="RefSeq" id="WP_213111575.1">
    <property type="nucleotide sequence ID" value="NZ_JAGYPJ010000001.1"/>
</dbReference>
<dbReference type="EMBL" id="JAGYPJ010000001">
    <property type="protein sequence ID" value="MBS4201056.1"/>
    <property type="molecule type" value="Genomic_DNA"/>
</dbReference>
<dbReference type="PRINTS" id="PR00455">
    <property type="entry name" value="HTHTETR"/>
</dbReference>
<organism evidence="5 6">
    <name type="scientific">Lederbergia citrisecunda</name>
    <dbReference type="NCBI Taxonomy" id="2833583"/>
    <lineage>
        <taxon>Bacteria</taxon>
        <taxon>Bacillati</taxon>
        <taxon>Bacillota</taxon>
        <taxon>Bacilli</taxon>
        <taxon>Bacillales</taxon>
        <taxon>Bacillaceae</taxon>
        <taxon>Lederbergia</taxon>
    </lineage>
</organism>
<proteinExistence type="predicted"/>
<dbReference type="InterPro" id="IPR050624">
    <property type="entry name" value="HTH-type_Tx_Regulator"/>
</dbReference>
<dbReference type="AlphaFoldDB" id="A0A942TML1"/>
<dbReference type="Proteomes" id="UP000682713">
    <property type="component" value="Unassembled WGS sequence"/>
</dbReference>
<evidence type="ECO:0000313" key="5">
    <source>
        <dbReference type="EMBL" id="MBS4201056.1"/>
    </source>
</evidence>
<dbReference type="InterPro" id="IPR036271">
    <property type="entry name" value="Tet_transcr_reg_TetR-rel_C_sf"/>
</dbReference>
<evidence type="ECO:0000256" key="1">
    <source>
        <dbReference type="ARBA" id="ARBA00022491"/>
    </source>
</evidence>
<dbReference type="InterPro" id="IPR001647">
    <property type="entry name" value="HTH_TetR"/>
</dbReference>
<evidence type="ECO:0000313" key="6">
    <source>
        <dbReference type="Proteomes" id="UP000682713"/>
    </source>
</evidence>
<feature type="DNA-binding region" description="H-T-H motif" evidence="3">
    <location>
        <begin position="37"/>
        <end position="56"/>
    </location>
</feature>
<dbReference type="GO" id="GO:0003677">
    <property type="term" value="F:DNA binding"/>
    <property type="evidence" value="ECO:0007669"/>
    <property type="project" value="UniProtKB-UniRule"/>
</dbReference>
<gene>
    <name evidence="5" type="ORF">KHA93_15565</name>
</gene>
<accession>A0A942TML1</accession>
<keyword evidence="1" id="KW-0678">Repressor</keyword>
<dbReference type="PANTHER" id="PTHR43479">
    <property type="entry name" value="ACREF/ENVCD OPERON REPRESSOR-RELATED"/>
    <property type="match status" value="1"/>
</dbReference>
<dbReference type="InterPro" id="IPR009057">
    <property type="entry name" value="Homeodomain-like_sf"/>
</dbReference>
<sequence>MAPLNEQQLDQLHIQRIDQIKKAALKVFAHRGIIGTKMSMIAAEAGISQGLSYRYFKSKEELFITLIQDALEEAKASMEQVNHLPGTPLEKMRRLTKSMLDGSNKYFFMLIQQAAGSDEVPEKAKQLLEQFSKENPIQLLIPLFIDGQEMGQFCEGDPYKLLFCYFSIITGLMLQEVQADDNYWIHEVDLLMKVIMK</sequence>
<reference evidence="5 6" key="1">
    <citation type="submission" date="2021-05" db="EMBL/GenBank/DDBJ databases">
        <title>Novel Bacillus species.</title>
        <authorList>
            <person name="Liu G."/>
        </authorList>
    </citation>
    <scope>NUCLEOTIDE SEQUENCE [LARGE SCALE GENOMIC DNA]</scope>
    <source>
        <strain evidence="5 6">FJAT-49732</strain>
    </source>
</reference>
<protein>
    <submittedName>
        <fullName evidence="5">TetR/AcrR family transcriptional regulator</fullName>
    </submittedName>
</protein>
<keyword evidence="2 3" id="KW-0238">DNA-binding</keyword>
<evidence type="ECO:0000259" key="4">
    <source>
        <dbReference type="PROSITE" id="PS50977"/>
    </source>
</evidence>
<evidence type="ECO:0000256" key="3">
    <source>
        <dbReference type="PROSITE-ProRule" id="PRU00335"/>
    </source>
</evidence>
<dbReference type="PROSITE" id="PS50977">
    <property type="entry name" value="HTH_TETR_2"/>
    <property type="match status" value="1"/>
</dbReference>
<dbReference type="SUPFAM" id="SSF48498">
    <property type="entry name" value="Tetracyclin repressor-like, C-terminal domain"/>
    <property type="match status" value="1"/>
</dbReference>
<name>A0A942TML1_9BACI</name>
<dbReference type="SUPFAM" id="SSF46689">
    <property type="entry name" value="Homeodomain-like"/>
    <property type="match status" value="1"/>
</dbReference>
<dbReference type="Pfam" id="PF00440">
    <property type="entry name" value="TetR_N"/>
    <property type="match status" value="1"/>
</dbReference>
<evidence type="ECO:0000256" key="2">
    <source>
        <dbReference type="ARBA" id="ARBA00023125"/>
    </source>
</evidence>
<dbReference type="PANTHER" id="PTHR43479:SF11">
    <property type="entry name" value="ACREF_ENVCD OPERON REPRESSOR-RELATED"/>
    <property type="match status" value="1"/>
</dbReference>
<comment type="caution">
    <text evidence="5">The sequence shown here is derived from an EMBL/GenBank/DDBJ whole genome shotgun (WGS) entry which is preliminary data.</text>
</comment>